<dbReference type="AlphaFoldDB" id="A0A0F9JJQ0"/>
<proteinExistence type="predicted"/>
<name>A0A0F9JJQ0_9ZZZZ</name>
<gene>
    <name evidence="1" type="ORF">LCGC14_1816700</name>
</gene>
<dbReference type="SUPFAM" id="SSF46894">
    <property type="entry name" value="C-terminal effector domain of the bipartite response regulators"/>
    <property type="match status" value="1"/>
</dbReference>
<dbReference type="GO" id="GO:0006355">
    <property type="term" value="P:regulation of DNA-templated transcription"/>
    <property type="evidence" value="ECO:0007669"/>
    <property type="project" value="InterPro"/>
</dbReference>
<dbReference type="GO" id="GO:0003677">
    <property type="term" value="F:DNA binding"/>
    <property type="evidence" value="ECO:0007669"/>
    <property type="project" value="InterPro"/>
</dbReference>
<organism evidence="1">
    <name type="scientific">marine sediment metagenome</name>
    <dbReference type="NCBI Taxonomy" id="412755"/>
    <lineage>
        <taxon>unclassified sequences</taxon>
        <taxon>metagenomes</taxon>
        <taxon>ecological metagenomes</taxon>
    </lineage>
</organism>
<dbReference type="InterPro" id="IPR036388">
    <property type="entry name" value="WH-like_DNA-bd_sf"/>
</dbReference>
<dbReference type="EMBL" id="LAZR01017730">
    <property type="protein sequence ID" value="KKL99212.1"/>
    <property type="molecule type" value="Genomic_DNA"/>
</dbReference>
<reference evidence="1" key="1">
    <citation type="journal article" date="2015" name="Nature">
        <title>Complex archaea that bridge the gap between prokaryotes and eukaryotes.</title>
        <authorList>
            <person name="Spang A."/>
            <person name="Saw J.H."/>
            <person name="Jorgensen S.L."/>
            <person name="Zaremba-Niedzwiedzka K."/>
            <person name="Martijn J."/>
            <person name="Lind A.E."/>
            <person name="van Eijk R."/>
            <person name="Schleper C."/>
            <person name="Guy L."/>
            <person name="Ettema T.J."/>
        </authorList>
    </citation>
    <scope>NUCLEOTIDE SEQUENCE</scope>
</reference>
<evidence type="ECO:0000313" key="1">
    <source>
        <dbReference type="EMBL" id="KKL99212.1"/>
    </source>
</evidence>
<dbReference type="InterPro" id="IPR016032">
    <property type="entry name" value="Sig_transdc_resp-reg_C-effctor"/>
</dbReference>
<sequence>MNLTWTPAELSRFARLLREYVTPAWCDEMSPREVEVLYLTVVHDLSIAEIADVLDVRSHRTIDSYRASVSRKAGMPARELRRQMAGDWWWQAGWEAARMQAPVHLVSTSRMG</sequence>
<comment type="caution">
    <text evidence="1">The sequence shown here is derived from an EMBL/GenBank/DDBJ whole genome shotgun (WGS) entry which is preliminary data.</text>
</comment>
<accession>A0A0F9JJQ0</accession>
<dbReference type="Gene3D" id="1.10.10.10">
    <property type="entry name" value="Winged helix-like DNA-binding domain superfamily/Winged helix DNA-binding domain"/>
    <property type="match status" value="1"/>
</dbReference>
<protein>
    <submittedName>
        <fullName evidence="1">Uncharacterized protein</fullName>
    </submittedName>
</protein>